<evidence type="ECO:0000313" key="2">
    <source>
        <dbReference type="Proteomes" id="UP000317650"/>
    </source>
</evidence>
<dbReference type="EMBL" id="PYDT01000005">
    <property type="protein sequence ID" value="THU59533.1"/>
    <property type="molecule type" value="Genomic_DNA"/>
</dbReference>
<gene>
    <name evidence="1" type="ORF">C4D60_Mb07t03100</name>
</gene>
<organism evidence="1 2">
    <name type="scientific">Musa balbisiana</name>
    <name type="common">Banana</name>
    <dbReference type="NCBI Taxonomy" id="52838"/>
    <lineage>
        <taxon>Eukaryota</taxon>
        <taxon>Viridiplantae</taxon>
        <taxon>Streptophyta</taxon>
        <taxon>Embryophyta</taxon>
        <taxon>Tracheophyta</taxon>
        <taxon>Spermatophyta</taxon>
        <taxon>Magnoliopsida</taxon>
        <taxon>Liliopsida</taxon>
        <taxon>Zingiberales</taxon>
        <taxon>Musaceae</taxon>
        <taxon>Musa</taxon>
    </lineage>
</organism>
<evidence type="ECO:0000313" key="1">
    <source>
        <dbReference type="EMBL" id="THU59533.1"/>
    </source>
</evidence>
<reference evidence="1 2" key="1">
    <citation type="journal article" date="2019" name="Nat. Plants">
        <title>Genome sequencing of Musa balbisiana reveals subgenome evolution and function divergence in polyploid bananas.</title>
        <authorList>
            <person name="Yao X."/>
        </authorList>
    </citation>
    <scope>NUCLEOTIDE SEQUENCE [LARGE SCALE GENOMIC DNA]</scope>
    <source>
        <strain evidence="2">cv. DH-PKW</strain>
        <tissue evidence="1">Leaves</tissue>
    </source>
</reference>
<keyword evidence="2" id="KW-1185">Reference proteome</keyword>
<accession>A0A4S8JCJ9</accession>
<sequence length="116" mass="12475">MHIRLLTVEIILAWTAATGVSLAFPILGIRSCMQHFFDGTDTCNKICAKLATGLKSAIVVANSPCSAVNGTNNSSIVPVLNHIVRPIMDLYFIGASTIINDEDNAPLPCWIIFNTS</sequence>
<proteinExistence type="predicted"/>
<protein>
    <submittedName>
        <fullName evidence="1">Uncharacterized protein</fullName>
    </submittedName>
</protein>
<name>A0A4S8JCJ9_MUSBA</name>
<comment type="caution">
    <text evidence="1">The sequence shown here is derived from an EMBL/GenBank/DDBJ whole genome shotgun (WGS) entry which is preliminary data.</text>
</comment>
<dbReference type="AlphaFoldDB" id="A0A4S8JCJ9"/>
<dbReference type="Proteomes" id="UP000317650">
    <property type="component" value="Chromosome 7"/>
</dbReference>